<dbReference type="AlphaFoldDB" id="A0A5C1QEY2"/>
<accession>A0A5C1QEY2</accession>
<dbReference type="PROSITE" id="PS50893">
    <property type="entry name" value="ABC_TRANSPORTER_2"/>
    <property type="match status" value="1"/>
</dbReference>
<dbReference type="SMART" id="SM00382">
    <property type="entry name" value="AAA"/>
    <property type="match status" value="1"/>
</dbReference>
<name>A0A5C1QEY2_9SPIO</name>
<dbReference type="InterPro" id="IPR050093">
    <property type="entry name" value="ABC_SmlMolc_Importer"/>
</dbReference>
<evidence type="ECO:0000259" key="4">
    <source>
        <dbReference type="PROSITE" id="PS50893"/>
    </source>
</evidence>
<dbReference type="Proteomes" id="UP000324209">
    <property type="component" value="Chromosome"/>
</dbReference>
<keyword evidence="6" id="KW-1185">Reference proteome</keyword>
<proteinExistence type="predicted"/>
<reference evidence="5 6" key="1">
    <citation type="submission" date="2019-02" db="EMBL/GenBank/DDBJ databases">
        <title>Complete Genome Sequence and Methylome Analysis of free living Spirochaetas.</title>
        <authorList>
            <person name="Fomenkov A."/>
            <person name="Dubinina G."/>
            <person name="Leshcheva N."/>
            <person name="Mikheeva N."/>
            <person name="Grabovich M."/>
            <person name="Vincze T."/>
            <person name="Roberts R.J."/>
        </authorList>
    </citation>
    <scope>NUCLEOTIDE SEQUENCE [LARGE SCALE GENOMIC DNA]</scope>
    <source>
        <strain evidence="5 6">K2</strain>
    </source>
</reference>
<dbReference type="SUPFAM" id="SSF52540">
    <property type="entry name" value="P-loop containing nucleoside triphosphate hydrolases"/>
    <property type="match status" value="1"/>
</dbReference>
<evidence type="ECO:0000256" key="2">
    <source>
        <dbReference type="ARBA" id="ARBA00022741"/>
    </source>
</evidence>
<dbReference type="GO" id="GO:0005524">
    <property type="term" value="F:ATP binding"/>
    <property type="evidence" value="ECO:0007669"/>
    <property type="project" value="UniProtKB-KW"/>
</dbReference>
<dbReference type="PROSITE" id="PS00211">
    <property type="entry name" value="ABC_TRANSPORTER_1"/>
    <property type="match status" value="1"/>
</dbReference>
<dbReference type="OrthoDB" id="9801958at2"/>
<dbReference type="InterPro" id="IPR003439">
    <property type="entry name" value="ABC_transporter-like_ATP-bd"/>
</dbReference>
<evidence type="ECO:0000256" key="1">
    <source>
        <dbReference type="ARBA" id="ARBA00022448"/>
    </source>
</evidence>
<dbReference type="EMBL" id="CP036150">
    <property type="protein sequence ID" value="QEN06623.1"/>
    <property type="molecule type" value="Genomic_DNA"/>
</dbReference>
<dbReference type="KEGG" id="ock:EXM22_00945"/>
<dbReference type="Gene3D" id="3.40.50.300">
    <property type="entry name" value="P-loop containing nucleotide triphosphate hydrolases"/>
    <property type="match status" value="1"/>
</dbReference>
<dbReference type="GO" id="GO:0016887">
    <property type="term" value="F:ATP hydrolysis activity"/>
    <property type="evidence" value="ECO:0007669"/>
    <property type="project" value="InterPro"/>
</dbReference>
<dbReference type="InterPro" id="IPR017871">
    <property type="entry name" value="ABC_transporter-like_CS"/>
</dbReference>
<organism evidence="5 6">
    <name type="scientific">Oceanispirochaeta crateris</name>
    <dbReference type="NCBI Taxonomy" id="2518645"/>
    <lineage>
        <taxon>Bacteria</taxon>
        <taxon>Pseudomonadati</taxon>
        <taxon>Spirochaetota</taxon>
        <taxon>Spirochaetia</taxon>
        <taxon>Spirochaetales</taxon>
        <taxon>Spirochaetaceae</taxon>
        <taxon>Oceanispirochaeta</taxon>
    </lineage>
</organism>
<keyword evidence="3 5" id="KW-0067">ATP-binding</keyword>
<dbReference type="PANTHER" id="PTHR42781">
    <property type="entry name" value="SPERMIDINE/PUTRESCINE IMPORT ATP-BINDING PROTEIN POTA"/>
    <property type="match status" value="1"/>
</dbReference>
<evidence type="ECO:0000313" key="6">
    <source>
        <dbReference type="Proteomes" id="UP000324209"/>
    </source>
</evidence>
<evidence type="ECO:0000256" key="3">
    <source>
        <dbReference type="ARBA" id="ARBA00022840"/>
    </source>
</evidence>
<dbReference type="InterPro" id="IPR003593">
    <property type="entry name" value="AAA+_ATPase"/>
</dbReference>
<keyword evidence="2" id="KW-0547">Nucleotide-binding</keyword>
<dbReference type="Pfam" id="PF00005">
    <property type="entry name" value="ABC_tran"/>
    <property type="match status" value="1"/>
</dbReference>
<protein>
    <submittedName>
        <fullName evidence="5">ATP-binding cassette domain-containing protein</fullName>
    </submittedName>
</protein>
<dbReference type="InterPro" id="IPR027417">
    <property type="entry name" value="P-loop_NTPase"/>
</dbReference>
<keyword evidence="1" id="KW-0813">Transport</keyword>
<feature type="domain" description="ABC transporter" evidence="4">
    <location>
        <begin position="2"/>
        <end position="235"/>
    </location>
</feature>
<gene>
    <name evidence="5" type="ORF">EXM22_00945</name>
</gene>
<dbReference type="RefSeq" id="WP_149484706.1">
    <property type="nucleotide sequence ID" value="NZ_CP036150.1"/>
</dbReference>
<evidence type="ECO:0000313" key="5">
    <source>
        <dbReference type="EMBL" id="QEN06623.1"/>
    </source>
</evidence>
<sequence>MIDFLDTAFSYASDKPVLPGYRDSWETGLIHSLIGPSGCGKSTLLYLMAGLIQPLSGEIHIHGKSPQPGRRETGVILQNHGLFPWKTAWQNLALGLEIRGVKKSVIHEKVRQVVKDLALEGKEHSFPKDMSGGERQRLAIGRSMVSDPDLLLLDEPFSALDAMTRERLQDNLWQLQHKGPSHSCGLTVVLVTHSIEEAVFLSDRIHIMDDQGGIRSLSNKTSGPGSRMDASYFEACVLLRKQFELHSRGKI</sequence>
<dbReference type="PANTHER" id="PTHR42781:SF4">
    <property type="entry name" value="SPERMIDINE_PUTRESCINE IMPORT ATP-BINDING PROTEIN POTA"/>
    <property type="match status" value="1"/>
</dbReference>